<sequence length="76" mass="8551">LKTASTILQHACACAWDFAATTKCSELYRGRGEGCGSWEKYVGIGELIRSDICLLHSVKQYQRFVRKRVSSVSCNY</sequence>
<dbReference type="EMBL" id="JAHRHJ020000001">
    <property type="protein sequence ID" value="KAH9328706.1"/>
    <property type="molecule type" value="Genomic_DNA"/>
</dbReference>
<feature type="non-terminal residue" evidence="1">
    <location>
        <position position="1"/>
    </location>
</feature>
<proteinExistence type="predicted"/>
<name>A0AA38GUJ4_TAXCH</name>
<evidence type="ECO:0000313" key="1">
    <source>
        <dbReference type="EMBL" id="KAH9328706.1"/>
    </source>
</evidence>
<organism evidence="1 2">
    <name type="scientific">Taxus chinensis</name>
    <name type="common">Chinese yew</name>
    <name type="synonym">Taxus wallichiana var. chinensis</name>
    <dbReference type="NCBI Taxonomy" id="29808"/>
    <lineage>
        <taxon>Eukaryota</taxon>
        <taxon>Viridiplantae</taxon>
        <taxon>Streptophyta</taxon>
        <taxon>Embryophyta</taxon>
        <taxon>Tracheophyta</taxon>
        <taxon>Spermatophyta</taxon>
        <taxon>Pinopsida</taxon>
        <taxon>Pinidae</taxon>
        <taxon>Conifers II</taxon>
        <taxon>Cupressales</taxon>
        <taxon>Taxaceae</taxon>
        <taxon>Taxus</taxon>
    </lineage>
</organism>
<keyword evidence="2" id="KW-1185">Reference proteome</keyword>
<feature type="non-terminal residue" evidence="1">
    <location>
        <position position="76"/>
    </location>
</feature>
<dbReference type="AlphaFoldDB" id="A0AA38GUJ4"/>
<protein>
    <submittedName>
        <fullName evidence="1">Uncharacterized protein</fullName>
    </submittedName>
</protein>
<reference evidence="1 2" key="1">
    <citation type="journal article" date="2021" name="Nat. Plants">
        <title>The Taxus genome provides insights into paclitaxel biosynthesis.</title>
        <authorList>
            <person name="Xiong X."/>
            <person name="Gou J."/>
            <person name="Liao Q."/>
            <person name="Li Y."/>
            <person name="Zhou Q."/>
            <person name="Bi G."/>
            <person name="Li C."/>
            <person name="Du R."/>
            <person name="Wang X."/>
            <person name="Sun T."/>
            <person name="Guo L."/>
            <person name="Liang H."/>
            <person name="Lu P."/>
            <person name="Wu Y."/>
            <person name="Zhang Z."/>
            <person name="Ro D.K."/>
            <person name="Shang Y."/>
            <person name="Huang S."/>
            <person name="Yan J."/>
        </authorList>
    </citation>
    <scope>NUCLEOTIDE SEQUENCE [LARGE SCALE GENOMIC DNA]</scope>
    <source>
        <strain evidence="1">Ta-2019</strain>
    </source>
</reference>
<comment type="caution">
    <text evidence="1">The sequence shown here is derived from an EMBL/GenBank/DDBJ whole genome shotgun (WGS) entry which is preliminary data.</text>
</comment>
<gene>
    <name evidence="1" type="ORF">KI387_000814</name>
</gene>
<dbReference type="Proteomes" id="UP000824469">
    <property type="component" value="Unassembled WGS sequence"/>
</dbReference>
<evidence type="ECO:0000313" key="2">
    <source>
        <dbReference type="Proteomes" id="UP000824469"/>
    </source>
</evidence>
<accession>A0AA38GUJ4</accession>